<proteinExistence type="predicted"/>
<evidence type="ECO:0000259" key="6">
    <source>
        <dbReference type="Pfam" id="PF00590"/>
    </source>
</evidence>
<dbReference type="NCBIfam" id="TIGR00715">
    <property type="entry name" value="precor6x_red"/>
    <property type="match status" value="1"/>
</dbReference>
<dbReference type="CDD" id="cd11646">
    <property type="entry name" value="Precorrin_3B_C17_MT"/>
    <property type="match status" value="1"/>
</dbReference>
<evidence type="ECO:0000313" key="7">
    <source>
        <dbReference type="EMBL" id="MBC5680030.1"/>
    </source>
</evidence>
<organism evidence="7 8">
    <name type="scientific">Lachnospira hominis</name>
    <name type="common">ex Liu et al. 2021</name>
    <dbReference type="NCBI Taxonomy" id="2763051"/>
    <lineage>
        <taxon>Bacteria</taxon>
        <taxon>Bacillati</taxon>
        <taxon>Bacillota</taxon>
        <taxon>Clostridia</taxon>
        <taxon>Lachnospirales</taxon>
        <taxon>Lachnospiraceae</taxon>
        <taxon>Lachnospira</taxon>
    </lineage>
</organism>
<dbReference type="Pfam" id="PF02571">
    <property type="entry name" value="CbiJ"/>
    <property type="match status" value="1"/>
</dbReference>
<dbReference type="InterPro" id="IPR003723">
    <property type="entry name" value="Precorrin-6x_reduct"/>
</dbReference>
<keyword evidence="2" id="KW-0169">Cobalamin biosynthesis</keyword>
<evidence type="ECO:0000256" key="1">
    <source>
        <dbReference type="ARBA" id="ARBA00004953"/>
    </source>
</evidence>
<name>A0ABR7FXW1_9FIRM</name>
<accession>A0ABR7FXW1</accession>
<dbReference type="InterPro" id="IPR051810">
    <property type="entry name" value="Precorrin_MeTrfase"/>
</dbReference>
<dbReference type="Gene3D" id="3.30.950.10">
    <property type="entry name" value="Methyltransferase, Cobalt-precorrin-4 Transmethylase, Domain 2"/>
    <property type="match status" value="1"/>
</dbReference>
<evidence type="ECO:0000256" key="2">
    <source>
        <dbReference type="ARBA" id="ARBA00022573"/>
    </source>
</evidence>
<comment type="caution">
    <text evidence="7">The sequence shown here is derived from an EMBL/GenBank/DDBJ whole genome shotgun (WGS) entry which is preliminary data.</text>
</comment>
<dbReference type="NCBIfam" id="TIGR01466">
    <property type="entry name" value="cobJ_cbiH"/>
    <property type="match status" value="1"/>
</dbReference>
<dbReference type="PANTHER" id="PTHR47036">
    <property type="entry name" value="COBALT-FACTOR III C(17)-METHYLTRANSFERASE-RELATED"/>
    <property type="match status" value="1"/>
</dbReference>
<reference evidence="7 8" key="1">
    <citation type="submission" date="2020-08" db="EMBL/GenBank/DDBJ databases">
        <title>Genome public.</title>
        <authorList>
            <person name="Liu C."/>
            <person name="Sun Q."/>
        </authorList>
    </citation>
    <scope>NUCLEOTIDE SEQUENCE [LARGE SCALE GENOMIC DNA]</scope>
    <source>
        <strain evidence="7 8">NSJ-43</strain>
    </source>
</reference>
<dbReference type="PROSITE" id="PS51014">
    <property type="entry name" value="COBK_CBIJ"/>
    <property type="match status" value="1"/>
</dbReference>
<keyword evidence="3 7" id="KW-0489">Methyltransferase</keyword>
<dbReference type="Gene3D" id="3.40.1010.10">
    <property type="entry name" value="Cobalt-precorrin-4 Transmethylase, Domain 1"/>
    <property type="match status" value="1"/>
</dbReference>
<evidence type="ECO:0000256" key="5">
    <source>
        <dbReference type="ARBA" id="ARBA00022691"/>
    </source>
</evidence>
<keyword evidence="8" id="KW-1185">Reference proteome</keyword>
<gene>
    <name evidence="7" type="primary">cobJ</name>
    <name evidence="7" type="ORF">H8S01_03510</name>
</gene>
<protein>
    <submittedName>
        <fullName evidence="7">Precorrin-3B C(17)-methyltransferase</fullName>
        <ecNumber evidence="7">2.1.1.131</ecNumber>
    </submittedName>
</protein>
<sequence>MEDKVLNIVGFGCGSYENMTIEAVRTIEKSELVVGFKTYIDLMREYFPDKEYYENGMMQERQRCEYALNEAVTKEVSLVCSGDSGVYGMACLAYELAGAMDNSPEIKVVSGVTAANSGAAIIGAPLSHDFSVISLSDLLTKKSVIEKRLRAAAMSDMVICLYNPSSKKRADYLAWACSICLEYKDEDTVCGVVRNIGRDMESSKILTLGQLKEYNADMFTTVFIGNKSTVRMGEKMVTPRGYNNKSEKSIIIFAGTTEGRHLADYASGLNIDTHIFVATEYGEMILKDDKSFDGNKCIIHTGRLDEAEIKEEIEKINPMAVFDATHPFAVQVTENIKNACEKTTTKYIRIKRDKENYNLVNREKVRSAGSAEEAAIILSAPCYKNKKVLLTTGSKTVGVYSHLEGFKDNYYLRMLPNVQMLGEVLKSGIKNSNVICMQGPFSENMNYEMIKNYGIEVLVTKNSGNTGGTQEKINAAMRAGTEVIIIEDTGSDECIGIGLSEALKYITEIVEK</sequence>
<dbReference type="EC" id="2.1.1.131" evidence="7"/>
<feature type="domain" description="Tetrapyrrole methylase" evidence="6">
    <location>
        <begin position="6"/>
        <end position="211"/>
    </location>
</feature>
<dbReference type="SUPFAM" id="SSF53790">
    <property type="entry name" value="Tetrapyrrole methylase"/>
    <property type="match status" value="1"/>
</dbReference>
<dbReference type="InterPro" id="IPR006363">
    <property type="entry name" value="Cbl_synth_CobJ/CibH_dom"/>
</dbReference>
<dbReference type="InterPro" id="IPR000878">
    <property type="entry name" value="4pyrrol_Mease"/>
</dbReference>
<dbReference type="InterPro" id="IPR035996">
    <property type="entry name" value="4pyrrol_Methylase_sf"/>
</dbReference>
<dbReference type="EMBL" id="JACOPD010000002">
    <property type="protein sequence ID" value="MBC5680030.1"/>
    <property type="molecule type" value="Genomic_DNA"/>
</dbReference>
<dbReference type="InterPro" id="IPR014777">
    <property type="entry name" value="4pyrrole_Mease_sub1"/>
</dbReference>
<evidence type="ECO:0000256" key="4">
    <source>
        <dbReference type="ARBA" id="ARBA00022679"/>
    </source>
</evidence>
<dbReference type="Proteomes" id="UP000628463">
    <property type="component" value="Unassembled WGS sequence"/>
</dbReference>
<dbReference type="Pfam" id="PF00590">
    <property type="entry name" value="TP_methylase"/>
    <property type="match status" value="1"/>
</dbReference>
<comment type="pathway">
    <text evidence="1">Cofactor biosynthesis; adenosylcobalamin biosynthesis.</text>
</comment>
<dbReference type="GO" id="GO:0030789">
    <property type="term" value="F:precorrin-3B C17-methyltransferase activity"/>
    <property type="evidence" value="ECO:0007669"/>
    <property type="project" value="UniProtKB-EC"/>
</dbReference>
<dbReference type="InterPro" id="IPR014776">
    <property type="entry name" value="4pyrrole_Mease_sub2"/>
</dbReference>
<dbReference type="GO" id="GO:0032259">
    <property type="term" value="P:methylation"/>
    <property type="evidence" value="ECO:0007669"/>
    <property type="project" value="UniProtKB-KW"/>
</dbReference>
<keyword evidence="5" id="KW-0949">S-adenosyl-L-methionine</keyword>
<keyword evidence="4 7" id="KW-0808">Transferase</keyword>
<evidence type="ECO:0000313" key="8">
    <source>
        <dbReference type="Proteomes" id="UP000628463"/>
    </source>
</evidence>
<evidence type="ECO:0000256" key="3">
    <source>
        <dbReference type="ARBA" id="ARBA00022603"/>
    </source>
</evidence>
<dbReference type="PANTHER" id="PTHR47036:SF1">
    <property type="entry name" value="COBALT-FACTOR III C(17)-METHYLTRANSFERASE-RELATED"/>
    <property type="match status" value="1"/>
</dbReference>